<dbReference type="EMBL" id="JBHTCF010000018">
    <property type="protein sequence ID" value="MFC7308962.1"/>
    <property type="molecule type" value="Genomic_DNA"/>
</dbReference>
<evidence type="ECO:0000259" key="2">
    <source>
        <dbReference type="SMART" id="SM00858"/>
    </source>
</evidence>
<accession>A0ABW2JUF9</accession>
<dbReference type="InterPro" id="IPR013974">
    <property type="entry name" value="SAF"/>
</dbReference>
<dbReference type="SMART" id="SM00858">
    <property type="entry name" value="SAF"/>
    <property type="match status" value="1"/>
</dbReference>
<proteinExistence type="predicted"/>
<keyword evidence="1" id="KW-0472">Membrane</keyword>
<keyword evidence="1" id="KW-1133">Transmembrane helix</keyword>
<dbReference type="Proteomes" id="UP001596523">
    <property type="component" value="Unassembled WGS sequence"/>
</dbReference>
<protein>
    <submittedName>
        <fullName evidence="3">SAF domain-containing protein</fullName>
    </submittedName>
</protein>
<dbReference type="Pfam" id="PF08666">
    <property type="entry name" value="SAF"/>
    <property type="match status" value="1"/>
</dbReference>
<name>A0ABW2JUF9_9ACTN</name>
<sequence length="221" mass="22154">MPTSAAQPAASVAVGIRGRRRRPGMYALAVTLIAAGGLGGFVAWQETGERTPVLTVTRAVPAGDVIDDADLGEASISLDPALKPFKAADREQVVGKRAAVALVPGAMVSRGQVTDRALVTKGEQLVGIGLKANQLPTTPLSPGDRVLVVSTPAEGQGAGSAGRGADAEPESVAARVVRVGDKQEAGSERVVDVAVPADQGPTLAARAASGEVALVVDPGSS</sequence>
<feature type="transmembrane region" description="Helical" evidence="1">
    <location>
        <begin position="25"/>
        <end position="44"/>
    </location>
</feature>
<evidence type="ECO:0000256" key="1">
    <source>
        <dbReference type="SAM" id="Phobius"/>
    </source>
</evidence>
<dbReference type="CDD" id="cd11614">
    <property type="entry name" value="SAF_CpaB_FlgA_like"/>
    <property type="match status" value="1"/>
</dbReference>
<dbReference type="RefSeq" id="WP_381837436.1">
    <property type="nucleotide sequence ID" value="NZ_JBHTCF010000018.1"/>
</dbReference>
<reference evidence="4" key="1">
    <citation type="journal article" date="2019" name="Int. J. Syst. Evol. Microbiol.">
        <title>The Global Catalogue of Microorganisms (GCM) 10K type strain sequencing project: providing services to taxonomists for standard genome sequencing and annotation.</title>
        <authorList>
            <consortium name="The Broad Institute Genomics Platform"/>
            <consortium name="The Broad Institute Genome Sequencing Center for Infectious Disease"/>
            <person name="Wu L."/>
            <person name="Ma J."/>
        </authorList>
    </citation>
    <scope>NUCLEOTIDE SEQUENCE [LARGE SCALE GENOMIC DNA]</scope>
    <source>
        <strain evidence="4">SYNS20</strain>
    </source>
</reference>
<keyword evidence="4" id="KW-1185">Reference proteome</keyword>
<organism evidence="3 4">
    <name type="scientific">Streptomyces monticola</name>
    <dbReference type="NCBI Taxonomy" id="2666263"/>
    <lineage>
        <taxon>Bacteria</taxon>
        <taxon>Bacillati</taxon>
        <taxon>Actinomycetota</taxon>
        <taxon>Actinomycetes</taxon>
        <taxon>Kitasatosporales</taxon>
        <taxon>Streptomycetaceae</taxon>
        <taxon>Streptomyces</taxon>
    </lineage>
</organism>
<evidence type="ECO:0000313" key="4">
    <source>
        <dbReference type="Proteomes" id="UP001596523"/>
    </source>
</evidence>
<evidence type="ECO:0000313" key="3">
    <source>
        <dbReference type="EMBL" id="MFC7308962.1"/>
    </source>
</evidence>
<comment type="caution">
    <text evidence="3">The sequence shown here is derived from an EMBL/GenBank/DDBJ whole genome shotgun (WGS) entry which is preliminary data.</text>
</comment>
<keyword evidence="1" id="KW-0812">Transmembrane</keyword>
<feature type="domain" description="SAF" evidence="2">
    <location>
        <begin position="51"/>
        <end position="114"/>
    </location>
</feature>
<gene>
    <name evidence="3" type="ORF">ACFQVC_32740</name>
</gene>